<proteinExistence type="predicted"/>
<dbReference type="PROSITE" id="PS50053">
    <property type="entry name" value="UBIQUITIN_2"/>
    <property type="match status" value="1"/>
</dbReference>
<dbReference type="InterPro" id="IPR000626">
    <property type="entry name" value="Ubiquitin-like_dom"/>
</dbReference>
<dbReference type="CDD" id="cd17039">
    <property type="entry name" value="Ubl_ubiquitin_like"/>
    <property type="match status" value="1"/>
</dbReference>
<dbReference type="InterPro" id="IPR029071">
    <property type="entry name" value="Ubiquitin-like_domsf"/>
</dbReference>
<reference evidence="3" key="1">
    <citation type="submission" date="2022-07" db="EMBL/GenBank/DDBJ databases">
        <authorList>
            <person name="Macas J."/>
            <person name="Novak P."/>
            <person name="Neumann P."/>
        </authorList>
    </citation>
    <scope>NUCLEOTIDE SEQUENCE</scope>
</reference>
<evidence type="ECO:0000259" key="2">
    <source>
        <dbReference type="PROSITE" id="PS50053"/>
    </source>
</evidence>
<feature type="transmembrane region" description="Helical" evidence="1">
    <location>
        <begin position="172"/>
        <end position="190"/>
    </location>
</feature>
<keyword evidence="1" id="KW-1133">Transmembrane helix</keyword>
<protein>
    <recommendedName>
        <fullName evidence="2">Ubiquitin-like domain-containing protein</fullName>
    </recommendedName>
</protein>
<evidence type="ECO:0000313" key="4">
    <source>
        <dbReference type="EMBL" id="CAH9144450.1"/>
    </source>
</evidence>
<dbReference type="EMBL" id="CAMAPF010000110">
    <property type="protein sequence ID" value="CAH9101342.1"/>
    <property type="molecule type" value="Genomic_DNA"/>
</dbReference>
<dbReference type="InterPro" id="IPR019387">
    <property type="entry name" value="SAYSvFN_dom"/>
</dbReference>
<keyword evidence="1" id="KW-0812">Transmembrane</keyword>
<sequence>MGREIELDCGSDAVEEEKMVEINVRLIGPWPPSRIAVPSSVKVHDLRKLIAKIHHLPVEALKLVLQGNVLHDNQNGDDIIVQLKSGDSLTIAVKPKSPANHLRDEFDNDEDELKFHLPQSSSWWKKKFFFVLRDRLKLPDMFLMAIFSISLKIWAIIVVWFILAPIAHRFDIGPLYILGTGFGIIFYNLGQRQHGELSAYSIFNEDFRELPGTLNADHLDRDIRAGRL</sequence>
<comment type="caution">
    <text evidence="3">The sequence shown here is derived from an EMBL/GenBank/DDBJ whole genome shotgun (WGS) entry which is preliminary data.</text>
</comment>
<dbReference type="EMBL" id="CAMAPF010001065">
    <property type="protein sequence ID" value="CAH9144450.1"/>
    <property type="molecule type" value="Genomic_DNA"/>
</dbReference>
<evidence type="ECO:0000313" key="5">
    <source>
        <dbReference type="Proteomes" id="UP001152523"/>
    </source>
</evidence>
<feature type="domain" description="Ubiquitin-like" evidence="2">
    <location>
        <begin position="20"/>
        <end position="74"/>
    </location>
</feature>
<dbReference type="PANTHER" id="PTHR13527:SF0">
    <property type="entry name" value="SAYSVFN DOMAIN-CONTAINING PROTEIN 1"/>
    <property type="match status" value="1"/>
</dbReference>
<dbReference type="PANTHER" id="PTHR13527">
    <property type="entry name" value="SAYSVFN DOMAIN-CONTAINING PROTEIN 1"/>
    <property type="match status" value="1"/>
</dbReference>
<organism evidence="3 5">
    <name type="scientific">Cuscuta epithymum</name>
    <dbReference type="NCBI Taxonomy" id="186058"/>
    <lineage>
        <taxon>Eukaryota</taxon>
        <taxon>Viridiplantae</taxon>
        <taxon>Streptophyta</taxon>
        <taxon>Embryophyta</taxon>
        <taxon>Tracheophyta</taxon>
        <taxon>Spermatophyta</taxon>
        <taxon>Magnoliopsida</taxon>
        <taxon>eudicotyledons</taxon>
        <taxon>Gunneridae</taxon>
        <taxon>Pentapetalae</taxon>
        <taxon>asterids</taxon>
        <taxon>lamiids</taxon>
        <taxon>Solanales</taxon>
        <taxon>Convolvulaceae</taxon>
        <taxon>Cuscuteae</taxon>
        <taxon>Cuscuta</taxon>
        <taxon>Cuscuta subgen. Cuscuta</taxon>
    </lineage>
</organism>
<name>A0AAV0DHZ5_9ASTE</name>
<accession>A0AAV0DHZ5</accession>
<feature type="transmembrane region" description="Helical" evidence="1">
    <location>
        <begin position="142"/>
        <end position="166"/>
    </location>
</feature>
<evidence type="ECO:0000256" key="1">
    <source>
        <dbReference type="SAM" id="Phobius"/>
    </source>
</evidence>
<dbReference type="Pfam" id="PF10260">
    <property type="entry name" value="SAYSvFN"/>
    <property type="match status" value="1"/>
</dbReference>
<dbReference type="SUPFAM" id="SSF54236">
    <property type="entry name" value="Ubiquitin-like"/>
    <property type="match status" value="1"/>
</dbReference>
<keyword evidence="1" id="KW-0472">Membrane</keyword>
<keyword evidence="5" id="KW-1185">Reference proteome</keyword>
<dbReference type="Gene3D" id="3.10.20.90">
    <property type="entry name" value="Phosphatidylinositol 3-kinase Catalytic Subunit, Chain A, domain 1"/>
    <property type="match status" value="1"/>
</dbReference>
<dbReference type="AlphaFoldDB" id="A0AAV0DHZ5"/>
<dbReference type="Proteomes" id="UP001152523">
    <property type="component" value="Unassembled WGS sequence"/>
</dbReference>
<gene>
    <name evidence="3" type="ORF">CEPIT_LOCUS15601</name>
    <name evidence="4" type="ORF">CEPIT_LOCUS41448</name>
</gene>
<evidence type="ECO:0000313" key="3">
    <source>
        <dbReference type="EMBL" id="CAH9101342.1"/>
    </source>
</evidence>
<dbReference type="InterPro" id="IPR039159">
    <property type="entry name" value="SAYSD1"/>
</dbReference>